<keyword evidence="3" id="KW-1185">Reference proteome</keyword>
<sequence length="226" mass="24488">MHTKVMNYKLILTLTVALATLADQASAAIDPRDSARLEACITKAETRPEEAREDGLIWRSQGGARFAEQCVAIAQIEGGDIAGGAERLTVLASAPDAGDSDQRVLIMARAANAWLMIEAFTPAMNVLDAALKLKPGEPDLLIDRARAKAGLGQWAEAEADLTLCLSVRPLDVLALRLRAETLLQQEAYDAADRDLNQALQLAPKDVDNWLVRGRILEARRLGRAPE</sequence>
<feature type="chain" id="PRO_5047402152" description="Tetratricopeptide repeat protein" evidence="1">
    <location>
        <begin position="28"/>
        <end position="226"/>
    </location>
</feature>
<reference evidence="2" key="2">
    <citation type="journal article" date="2023" name="ISME Commun">
        <title>Characterization of a bloom-associated alphaproteobacterial lineage, 'Candidatus Phycosocius': insights into freshwater algal-bacterial interactions.</title>
        <authorList>
            <person name="Tanabe Y."/>
            <person name="Yamaguchi H."/>
            <person name="Yoshida M."/>
            <person name="Kai A."/>
            <person name="Okazaki Y."/>
        </authorList>
    </citation>
    <scope>NUCLEOTIDE SEQUENCE</scope>
    <source>
        <strain evidence="2">BOTRYCO-1</strain>
    </source>
</reference>
<organism evidence="2 3">
    <name type="scientific">Candidatus Phycosocius spiralis</name>
    <dbReference type="NCBI Taxonomy" id="2815099"/>
    <lineage>
        <taxon>Bacteria</taxon>
        <taxon>Pseudomonadati</taxon>
        <taxon>Pseudomonadota</taxon>
        <taxon>Alphaproteobacteria</taxon>
        <taxon>Caulobacterales</taxon>
        <taxon>Caulobacterales incertae sedis</taxon>
        <taxon>Candidatus Phycosocius</taxon>
    </lineage>
</organism>
<evidence type="ECO:0000313" key="3">
    <source>
        <dbReference type="Proteomes" id="UP001161064"/>
    </source>
</evidence>
<dbReference type="SMART" id="SM00028">
    <property type="entry name" value="TPR"/>
    <property type="match status" value="3"/>
</dbReference>
<reference evidence="2" key="1">
    <citation type="submission" date="2021-05" db="EMBL/GenBank/DDBJ databases">
        <authorList>
            <person name="Tanabe Y."/>
        </authorList>
    </citation>
    <scope>NUCLEOTIDE SEQUENCE</scope>
    <source>
        <strain evidence="2">BOTRYCO-1</strain>
    </source>
</reference>
<dbReference type="SUPFAM" id="SSF48452">
    <property type="entry name" value="TPR-like"/>
    <property type="match status" value="1"/>
</dbReference>
<dbReference type="EMBL" id="BPFZ01000007">
    <property type="protein sequence ID" value="GIU67114.1"/>
    <property type="molecule type" value="Genomic_DNA"/>
</dbReference>
<dbReference type="Gene3D" id="1.25.40.10">
    <property type="entry name" value="Tetratricopeptide repeat domain"/>
    <property type="match status" value="1"/>
</dbReference>
<evidence type="ECO:0008006" key="4">
    <source>
        <dbReference type="Google" id="ProtNLM"/>
    </source>
</evidence>
<keyword evidence="1" id="KW-0732">Signal</keyword>
<dbReference type="InterPro" id="IPR019734">
    <property type="entry name" value="TPR_rpt"/>
</dbReference>
<dbReference type="Proteomes" id="UP001161064">
    <property type="component" value="Unassembled WGS sequence"/>
</dbReference>
<comment type="caution">
    <text evidence="2">The sequence shown here is derived from an EMBL/GenBank/DDBJ whole genome shotgun (WGS) entry which is preliminary data.</text>
</comment>
<accession>A0ABQ4PVU4</accession>
<dbReference type="Pfam" id="PF13371">
    <property type="entry name" value="TPR_9"/>
    <property type="match status" value="1"/>
</dbReference>
<feature type="signal peptide" evidence="1">
    <location>
        <begin position="1"/>
        <end position="27"/>
    </location>
</feature>
<evidence type="ECO:0000256" key="1">
    <source>
        <dbReference type="SAM" id="SignalP"/>
    </source>
</evidence>
<protein>
    <recommendedName>
        <fullName evidence="4">Tetratricopeptide repeat protein</fullName>
    </recommendedName>
</protein>
<gene>
    <name evidence="2" type="ORF">PsB1_1268</name>
</gene>
<name>A0ABQ4PVU4_9PROT</name>
<dbReference type="InterPro" id="IPR011990">
    <property type="entry name" value="TPR-like_helical_dom_sf"/>
</dbReference>
<evidence type="ECO:0000313" key="2">
    <source>
        <dbReference type="EMBL" id="GIU67114.1"/>
    </source>
</evidence>
<proteinExistence type="predicted"/>